<keyword evidence="8 11" id="KW-0406">Ion transport</keyword>
<geneLocation type="plastid" evidence="13"/>
<evidence type="ECO:0000256" key="8">
    <source>
        <dbReference type="ARBA" id="ARBA00023065"/>
    </source>
</evidence>
<evidence type="ECO:0000256" key="3">
    <source>
        <dbReference type="ARBA" id="ARBA00022448"/>
    </source>
</evidence>
<comment type="function">
    <text evidence="10 11">F(1)F(0) ATP synthase produces ATP from ADP in the presence of a proton or sodium gradient. F-type ATPases consist of two structural domains, F(1) containing the extramembraneous catalytic core and F(0) containing the membrane proton channel, linked together by a central stalk and a peripheral stalk. During catalysis, ATP synthesis in the catalytic domain of F(1) is coupled via a rotary mechanism of the central stalk subunits to proton translocation.</text>
</comment>
<dbReference type="HAMAP" id="MF_01399">
    <property type="entry name" value="ATP_synth_bprime"/>
    <property type="match status" value="1"/>
</dbReference>
<organism evidence="13">
    <name type="scientific">Cryptomonas sp. SAG 977-2f</name>
    <dbReference type="NCBI Taxonomy" id="279061"/>
    <lineage>
        <taxon>Eukaryota</taxon>
        <taxon>Cryptophyceae</taxon>
        <taxon>Cryptomonadales</taxon>
        <taxon>Cryptomonadaceae</taxon>
        <taxon>Cryptomonas</taxon>
    </lineage>
</organism>
<evidence type="ECO:0000256" key="4">
    <source>
        <dbReference type="ARBA" id="ARBA00022547"/>
    </source>
</evidence>
<sequence length="163" mass="18202">MINALILISLQAGSAESEGGLFDFNATLPLMAVQVLFLTVILNFLFYTPIGEVLDRRHDYIRTQLAQASEVLTKAEKVTTQYEIKLAKERKEAQSFIAAAQKMAQNVVAIELTQVQKDTEKLVAEANNKLNLQKEETLRSLKKQVNTLSCHIKNKLVGNQLVS</sequence>
<evidence type="ECO:0000256" key="7">
    <source>
        <dbReference type="ARBA" id="ARBA00022989"/>
    </source>
</evidence>
<keyword evidence="11" id="KW-0066">ATP synthesis</keyword>
<evidence type="ECO:0000256" key="5">
    <source>
        <dbReference type="ARBA" id="ARBA00022692"/>
    </source>
</evidence>
<dbReference type="InterPro" id="IPR002146">
    <property type="entry name" value="ATP_synth_b/b'su_bac/chlpt"/>
</dbReference>
<dbReference type="GO" id="GO:0046933">
    <property type="term" value="F:proton-transporting ATP synthase activity, rotational mechanism"/>
    <property type="evidence" value="ECO:0007669"/>
    <property type="project" value="UniProtKB-UniRule"/>
</dbReference>
<dbReference type="InterPro" id="IPR050059">
    <property type="entry name" value="ATP_synthase_B_chain"/>
</dbReference>
<evidence type="ECO:0000256" key="2">
    <source>
        <dbReference type="ARBA" id="ARBA00005513"/>
    </source>
</evidence>
<evidence type="ECO:0000256" key="1">
    <source>
        <dbReference type="ARBA" id="ARBA00004167"/>
    </source>
</evidence>
<comment type="subcellular location">
    <subcellularLocation>
        <location evidence="11">Cell membrane</location>
        <topology evidence="11">Single-pass membrane protein</topology>
    </subcellularLocation>
    <subcellularLocation>
        <location evidence="1">Membrane</location>
        <topology evidence="1">Single-pass membrane protein</topology>
    </subcellularLocation>
</comment>
<keyword evidence="3 11" id="KW-0813">Transport</keyword>
<keyword evidence="13" id="KW-0934">Plastid</keyword>
<dbReference type="GO" id="GO:0005886">
    <property type="term" value="C:plasma membrane"/>
    <property type="evidence" value="ECO:0007669"/>
    <property type="project" value="UniProtKB-SubCell"/>
</dbReference>
<accession>A0A679CAJ6</accession>
<dbReference type="GO" id="GO:0046961">
    <property type="term" value="F:proton-transporting ATPase activity, rotational mechanism"/>
    <property type="evidence" value="ECO:0007669"/>
    <property type="project" value="TreeGrafter"/>
</dbReference>
<protein>
    <submittedName>
        <fullName evidence="13">ATP synthase CF0 subunit II</fullName>
    </submittedName>
</protein>
<evidence type="ECO:0000313" key="13">
    <source>
        <dbReference type="EMBL" id="BBK20523.1"/>
    </source>
</evidence>
<evidence type="ECO:0000256" key="9">
    <source>
        <dbReference type="ARBA" id="ARBA00023136"/>
    </source>
</evidence>
<evidence type="ECO:0000256" key="12">
    <source>
        <dbReference type="RuleBase" id="RU003848"/>
    </source>
</evidence>
<feature type="transmembrane region" description="Helical" evidence="11">
    <location>
        <begin position="27"/>
        <end position="47"/>
    </location>
</feature>
<reference evidence="13" key="1">
    <citation type="journal article" date="2020" name="Genome Biol. Evol.">
        <title>Comparative plastid genomics of Cryptomonas species reveals fine-scale genomic responses to loss of photosynthesis.</title>
        <authorList>
            <person name="Tanifuji G."/>
            <person name="Kamikawa R."/>
            <person name="Moore C.E."/>
            <person name="Mills T."/>
            <person name="Onodera N.T."/>
            <person name="Kashiyama Y."/>
            <person name="Archibald J.M."/>
            <person name="Inagaki Y."/>
            <person name="Hashimoto T."/>
        </authorList>
    </citation>
    <scope>NUCLEOTIDE SEQUENCE</scope>
    <source>
        <strain evidence="13">SAG977-2f</strain>
    </source>
</reference>
<dbReference type="NCBIfam" id="NF005607">
    <property type="entry name" value="PRK07353.1"/>
    <property type="match status" value="1"/>
</dbReference>
<dbReference type="CDD" id="cd06503">
    <property type="entry name" value="ATP-synt_Fo_b"/>
    <property type="match status" value="1"/>
</dbReference>
<evidence type="ECO:0000256" key="10">
    <source>
        <dbReference type="ARBA" id="ARBA00025198"/>
    </source>
</evidence>
<dbReference type="PANTHER" id="PTHR33445">
    <property type="entry name" value="ATP SYNTHASE SUBUNIT B', CHLOROPLASTIC"/>
    <property type="match status" value="1"/>
</dbReference>
<dbReference type="Pfam" id="PF00430">
    <property type="entry name" value="ATP-synt_B"/>
    <property type="match status" value="1"/>
</dbReference>
<dbReference type="GO" id="GO:0045259">
    <property type="term" value="C:proton-transporting ATP synthase complex"/>
    <property type="evidence" value="ECO:0007669"/>
    <property type="project" value="UniProtKB-KW"/>
</dbReference>
<evidence type="ECO:0000256" key="6">
    <source>
        <dbReference type="ARBA" id="ARBA00022781"/>
    </source>
</evidence>
<keyword evidence="11" id="KW-1003">Cell membrane</keyword>
<dbReference type="EMBL" id="LC484194">
    <property type="protein sequence ID" value="BBK20523.1"/>
    <property type="molecule type" value="Genomic_DNA"/>
</dbReference>
<evidence type="ECO:0000256" key="11">
    <source>
        <dbReference type="HAMAP-Rule" id="MF_01399"/>
    </source>
</evidence>
<keyword evidence="4 11" id="KW-0138">CF(0)</keyword>
<dbReference type="PANTHER" id="PTHR33445:SF2">
    <property type="entry name" value="ATP SYNTHASE SUBUNIT B', CHLOROPLASTIC"/>
    <property type="match status" value="1"/>
</dbReference>
<name>A0A679CAJ6_9CRYP</name>
<dbReference type="HAMAP" id="MF_01398">
    <property type="entry name" value="ATP_synth_b_bprime"/>
    <property type="match status" value="1"/>
</dbReference>
<gene>
    <name evidence="11 13" type="primary">atpG</name>
    <name evidence="11" type="synonym">atpF2</name>
    <name evidence="13" type="ORF">CrySAG9772f_p004</name>
</gene>
<keyword evidence="7 11" id="KW-1133">Transmembrane helix</keyword>
<keyword evidence="9 11" id="KW-0472">Membrane</keyword>
<proteinExistence type="inferred from homology"/>
<comment type="subunit">
    <text evidence="11">F-type ATPases have 2 components, F(1) - the catalytic core - and F(0) - the membrane proton channel. F(1) has five subunits: alpha(3), beta(3), gamma(1), delta(1), epsilon(1). F(0) has four main subunits: a(1), b(1), b'(1) and c(10-14). The alpha and beta chains form an alternating ring which encloses part of the gamma chain. F(1) is attached to F(0) by a central stalk formed by the gamma and epsilon chains, while a peripheral stalk is formed by the delta, b and b' chains.</text>
</comment>
<dbReference type="AlphaFoldDB" id="A0A679CAJ6"/>
<keyword evidence="5 11" id="KW-0812">Transmembrane</keyword>
<dbReference type="InterPro" id="IPR034679">
    <property type="entry name" value="ATP_synth_b"/>
</dbReference>
<comment type="similarity">
    <text evidence="2 11 12">Belongs to the ATPase B chain family.</text>
</comment>
<keyword evidence="6 11" id="KW-0375">Hydrogen ion transport</keyword>
<comment type="function">
    <text evidence="11">Component of the F(0) channel, it forms part of the peripheral stalk, linking F(1) to F(0). The b'-subunit is a diverged and duplicated form of b found in plants and photosynthetic bacteria.</text>
</comment>